<dbReference type="GO" id="GO:0006465">
    <property type="term" value="P:signal peptide processing"/>
    <property type="evidence" value="ECO:0007669"/>
    <property type="project" value="InterPro"/>
</dbReference>
<dbReference type="EMBL" id="CP001716">
    <property type="protein sequence ID" value="ACV37772.1"/>
    <property type="molecule type" value="Genomic_DNA"/>
</dbReference>
<keyword evidence="3" id="KW-0732">Signal</keyword>
<comment type="subcellular location">
    <subcellularLocation>
        <location evidence="1">Periplasm</location>
    </subcellularLocation>
</comment>
<accession>C7RVW2</accession>
<reference evidence="7" key="2">
    <citation type="submission" date="2009-09" db="EMBL/GenBank/DDBJ databases">
        <title>Complete sequence of plasmid1 of Candidatus Accumulibacter phosphatis clade IIA str. UW-1.</title>
        <authorList>
            <consortium name="US DOE Joint Genome Institute"/>
            <person name="Martin H.G."/>
            <person name="Ivanova N."/>
            <person name="Kunin V."/>
            <person name="Warnecke F."/>
            <person name="Barry K."/>
            <person name="He S."/>
            <person name="Salamov A."/>
            <person name="Szeto E."/>
            <person name="Dalin E."/>
            <person name="Pangilinan J.L."/>
            <person name="Lapidus A."/>
            <person name="Lowry S."/>
            <person name="Kyrpides N.C."/>
            <person name="McMahon K.D."/>
            <person name="Hugenholtz P."/>
        </authorList>
    </citation>
    <scope>NUCLEOTIDE SEQUENCE [LARGE SCALE GENOMIC DNA]</scope>
    <source>
        <strain evidence="7">UW-1</strain>
        <plasmid evidence="7">pAph01</plasmid>
        <plasmid>UW-1</plasmid>
    </source>
</reference>
<dbReference type="InterPro" id="IPR036286">
    <property type="entry name" value="LexA/Signal_pep-like_sf"/>
</dbReference>
<dbReference type="InterPro" id="IPR019533">
    <property type="entry name" value="Peptidase_S26"/>
</dbReference>
<dbReference type="Pfam" id="PF10502">
    <property type="entry name" value="Peptidase_S26"/>
    <property type="match status" value="1"/>
</dbReference>
<dbReference type="HOGENOM" id="CLU_104604_3_1_4"/>
<evidence type="ECO:0000256" key="3">
    <source>
        <dbReference type="ARBA" id="ARBA00022729"/>
    </source>
</evidence>
<dbReference type="KEGG" id="app:CAP2UW1_4642"/>
<protein>
    <recommendedName>
        <fullName evidence="6">Peptidase S26 domain-containing protein</fullName>
    </recommendedName>
</protein>
<dbReference type="Gene3D" id="2.10.109.10">
    <property type="entry name" value="Umud Fragment, subunit A"/>
    <property type="match status" value="1"/>
</dbReference>
<evidence type="ECO:0000256" key="1">
    <source>
        <dbReference type="ARBA" id="ARBA00004418"/>
    </source>
</evidence>
<sequence length="178" mass="18963">MNRLLRRLAVGTAIAGAAILALGALAYASGARINSTKSIPVGLYWLSSEPVEKGAYVMFCPPPIGVFEDARARGYVGAGFCPGGYGYLMKRVLAAKGDAVTISDEGVRVNGELLPHSTPIRADSNGRPLLRFPAGRFTLDGSELLLMSDVSGTSFDGRYFGPIHRSQIKGVIRAVFTW</sequence>
<evidence type="ECO:0000256" key="5">
    <source>
        <dbReference type="ARBA" id="ARBA00022971"/>
    </source>
</evidence>
<evidence type="ECO:0000256" key="2">
    <source>
        <dbReference type="ARBA" id="ARBA00005849"/>
    </source>
</evidence>
<dbReference type="GO" id="GO:0004252">
    <property type="term" value="F:serine-type endopeptidase activity"/>
    <property type="evidence" value="ECO:0007669"/>
    <property type="project" value="InterPro"/>
</dbReference>
<reference evidence="7" key="1">
    <citation type="submission" date="2009-08" db="EMBL/GenBank/DDBJ databases">
        <authorList>
            <consortium name="US DOE Joint Genome Institute"/>
            <person name="Lucas S."/>
            <person name="Copeland A."/>
            <person name="Lapidus A."/>
            <person name="Glavina del Rio T."/>
            <person name="Dalin E."/>
            <person name="Tice H."/>
            <person name="Bruce D."/>
            <person name="Barry K."/>
            <person name="Pitluck S."/>
            <person name="Lowry S."/>
            <person name="Larimer F."/>
            <person name="Land M."/>
            <person name="Hauser L."/>
            <person name="Kyrpides N."/>
            <person name="Ivanova N."/>
            <person name="McMahon K.D."/>
            <person name="Hugenholtz P."/>
        </authorList>
    </citation>
    <scope>NUCLEOTIDE SEQUENCE</scope>
    <source>
        <strain evidence="7">UW-1</strain>
        <plasmid evidence="7">pAph01</plasmid>
    </source>
</reference>
<dbReference type="OrthoDB" id="5360818at2"/>
<dbReference type="SUPFAM" id="SSF51306">
    <property type="entry name" value="LexA/Signal peptidase"/>
    <property type="match status" value="1"/>
</dbReference>
<keyword evidence="5" id="KW-0184">Conjugation</keyword>
<comment type="similarity">
    <text evidence="2">Belongs to the peptidase S26C family.</text>
</comment>
<dbReference type="MEROPS" id="S26.014"/>
<evidence type="ECO:0000313" key="7">
    <source>
        <dbReference type="EMBL" id="ACV37772.1"/>
    </source>
</evidence>
<name>C7RVW2_ACCRE</name>
<keyword evidence="4" id="KW-0574">Periplasm</keyword>
<geneLocation type="plasmid" evidence="7">
    <name>pAph01</name>
</geneLocation>
<dbReference type="NCBIfam" id="NF010459">
    <property type="entry name" value="PRK13884.1"/>
    <property type="match status" value="1"/>
</dbReference>
<keyword evidence="7" id="KW-0614">Plasmid</keyword>
<dbReference type="InterPro" id="IPR014139">
    <property type="entry name" value="Peptidase_S26C_TraF"/>
</dbReference>
<evidence type="ECO:0000256" key="4">
    <source>
        <dbReference type="ARBA" id="ARBA00022764"/>
    </source>
</evidence>
<dbReference type="AlphaFoldDB" id="C7RVW2"/>
<dbReference type="NCBIfam" id="TIGR02771">
    <property type="entry name" value="TraF_Ti"/>
    <property type="match status" value="1"/>
</dbReference>
<organism evidence="7">
    <name type="scientific">Accumulibacter regalis</name>
    <dbReference type="NCBI Taxonomy" id="522306"/>
    <lineage>
        <taxon>Bacteria</taxon>
        <taxon>Pseudomonadati</taxon>
        <taxon>Pseudomonadota</taxon>
        <taxon>Betaproteobacteria</taxon>
        <taxon>Candidatus Accumulibacter</taxon>
    </lineage>
</organism>
<dbReference type="GO" id="GO:0042597">
    <property type="term" value="C:periplasmic space"/>
    <property type="evidence" value="ECO:0007669"/>
    <property type="project" value="UniProtKB-SubCell"/>
</dbReference>
<evidence type="ECO:0000259" key="6">
    <source>
        <dbReference type="Pfam" id="PF10502"/>
    </source>
</evidence>
<feature type="domain" description="Peptidase S26" evidence="6">
    <location>
        <begin position="12"/>
        <end position="176"/>
    </location>
</feature>
<proteinExistence type="inferred from homology"/>
<gene>
    <name evidence="7" type="ordered locus">CAP2UW1_4642</name>
</gene>